<dbReference type="InterPro" id="IPR010982">
    <property type="entry name" value="Lambda_DNA-bd_dom_sf"/>
</dbReference>
<organism evidence="1 2">
    <name type="scientific">Duganella zoogloeoides</name>
    <dbReference type="NCBI Taxonomy" id="75659"/>
    <lineage>
        <taxon>Bacteria</taxon>
        <taxon>Pseudomonadati</taxon>
        <taxon>Pseudomonadota</taxon>
        <taxon>Betaproteobacteria</taxon>
        <taxon>Burkholderiales</taxon>
        <taxon>Oxalobacteraceae</taxon>
        <taxon>Telluria group</taxon>
        <taxon>Duganella</taxon>
    </lineage>
</organism>
<dbReference type="SUPFAM" id="SSF47413">
    <property type="entry name" value="lambda repressor-like DNA-binding domains"/>
    <property type="match status" value="1"/>
</dbReference>
<dbReference type="Proteomes" id="UP001326110">
    <property type="component" value="Chromosome"/>
</dbReference>
<accession>A0ABZ0XWK5</accession>
<protein>
    <submittedName>
        <fullName evidence="1">XRE family transcriptional regulator</fullName>
    </submittedName>
</protein>
<keyword evidence="2" id="KW-1185">Reference proteome</keyword>
<proteinExistence type="predicted"/>
<reference evidence="1 2" key="1">
    <citation type="submission" date="2023-11" db="EMBL/GenBank/DDBJ databases">
        <title>MicrobeMod: A computational toolkit for identifying prokaryotic methylation and restriction-modification with nanopore sequencing.</title>
        <authorList>
            <person name="Crits-Christoph A."/>
            <person name="Kang S.C."/>
            <person name="Lee H."/>
            <person name="Ostrov N."/>
        </authorList>
    </citation>
    <scope>NUCLEOTIDE SEQUENCE [LARGE SCALE GENOMIC DNA]</scope>
    <source>
        <strain evidence="1 2">ATCC 25935</strain>
    </source>
</reference>
<gene>
    <name evidence="1" type="ORF">SR858_21755</name>
</gene>
<evidence type="ECO:0000313" key="2">
    <source>
        <dbReference type="Proteomes" id="UP001326110"/>
    </source>
</evidence>
<evidence type="ECO:0000313" key="1">
    <source>
        <dbReference type="EMBL" id="WQH03647.1"/>
    </source>
</evidence>
<name>A0ABZ0XWK5_9BURK</name>
<sequence>MYIGFRRQSNIRETNKDLYETVVFTILFIMPKMPIALQQLPPATLSALERLGADLAVARLRRKESLASWASRLGVSVPTLMRLEAGEPGVGMGIYATALWLIGRDGALAELASPDKDRGALELDVRKAVALGKARAQASAQTRQKRKEAKEA</sequence>
<dbReference type="RefSeq" id="WP_322533947.1">
    <property type="nucleotide sequence ID" value="NZ_CP140152.1"/>
</dbReference>
<dbReference type="Gene3D" id="1.10.260.40">
    <property type="entry name" value="lambda repressor-like DNA-binding domains"/>
    <property type="match status" value="1"/>
</dbReference>
<dbReference type="EMBL" id="CP140152">
    <property type="protein sequence ID" value="WQH03647.1"/>
    <property type="molecule type" value="Genomic_DNA"/>
</dbReference>